<feature type="transmembrane region" description="Helical" evidence="2">
    <location>
        <begin position="505"/>
        <end position="526"/>
    </location>
</feature>
<organism evidence="3 4">
    <name type="scientific">Methanococcoides methylutens</name>
    <dbReference type="NCBI Taxonomy" id="2226"/>
    <lineage>
        <taxon>Archaea</taxon>
        <taxon>Methanobacteriati</taxon>
        <taxon>Methanobacteriota</taxon>
        <taxon>Stenosarchaea group</taxon>
        <taxon>Methanomicrobia</taxon>
        <taxon>Methanosarcinales</taxon>
        <taxon>Methanosarcinaceae</taxon>
        <taxon>Methanococcoides</taxon>
    </lineage>
</organism>
<dbReference type="Pfam" id="PF10101">
    <property type="entry name" value="DUF2339"/>
    <property type="match status" value="1"/>
</dbReference>
<feature type="transmembrane region" description="Helical" evidence="2">
    <location>
        <begin position="114"/>
        <end position="135"/>
    </location>
</feature>
<feature type="transmembrane region" description="Helical" evidence="2">
    <location>
        <begin position="533"/>
        <end position="551"/>
    </location>
</feature>
<feature type="transmembrane region" description="Helical" evidence="2">
    <location>
        <begin position="204"/>
        <end position="221"/>
    </location>
</feature>
<feature type="transmembrane region" description="Helical" evidence="2">
    <location>
        <begin position="411"/>
        <end position="429"/>
    </location>
</feature>
<sequence length="592" mass="66572">MAKENRFDKETANSDLENLKPPILPHKNTTQDNFLYLSKRIEKLEERVAFLEGKRYAQEPEVTVAPVAEEVAAEASRETYKPTENLGFKIFGAVGFVLLMLGMFYLYSYAVDQGWIGILERVALGVAFSLAVLVTGEVFRRKDYERFSQLITGGGIALLYFTMYATYHFQAYREALSMSLGMNTALLFLVMLFAVFLALRQNSVILTSFAFFLGYLAAFLTGGSHQMMISTIILSVGLVMILWKKNWGIGIYPLIASYLLYSIFFVDSNILRGTVVSPIVYYSIGYLICFFALFNILSIILEDKENYTQNIISMVINAFATFGFGLAVVWHYWYSFRGIFVVLLAAVYLGLAYFTKKRELKNLSRAFFVFCITFLSIAVYVQLEDFWIALTWAIEGFLLVYMGVKLGNLDLRYMGYIVLAAAAIRSLLWDSTGLLFGERTISMLSITLALYGAAYLVSHLKLEDEEQLVRELMGIAATVILTITLAIEITDSTGLFAAFSENARQVLLSVVWATESVILIVVGFLGRSSSLRTTGVVLFGITVVKILIIDLSNLEMIYRIVVTIIVGLIALSASFAYVKNKERIQEFLHEND</sequence>
<dbReference type="PANTHER" id="PTHR38434:SF1">
    <property type="entry name" value="BLL2549 PROTEIN"/>
    <property type="match status" value="1"/>
</dbReference>
<gene>
    <name evidence="3" type="ORF">LI82_06295</name>
</gene>
<feature type="transmembrane region" description="Helical" evidence="2">
    <location>
        <begin position="557"/>
        <end position="578"/>
    </location>
</feature>
<accession>A0A099T3T9</accession>
<feature type="transmembrane region" description="Helical" evidence="2">
    <location>
        <begin position="147"/>
        <end position="169"/>
    </location>
</feature>
<evidence type="ECO:0008006" key="5">
    <source>
        <dbReference type="Google" id="ProtNLM"/>
    </source>
</evidence>
<feature type="region of interest" description="Disordered" evidence="1">
    <location>
        <begin position="1"/>
        <end position="23"/>
    </location>
</feature>
<dbReference type="AlphaFoldDB" id="A0A099T3T9"/>
<keyword evidence="2" id="KW-1133">Transmembrane helix</keyword>
<feature type="compositionally biased region" description="Basic and acidic residues" evidence="1">
    <location>
        <begin position="1"/>
        <end position="12"/>
    </location>
</feature>
<feature type="transmembrane region" description="Helical" evidence="2">
    <location>
        <begin position="339"/>
        <end position="355"/>
    </location>
</feature>
<feature type="transmembrane region" description="Helical" evidence="2">
    <location>
        <begin position="362"/>
        <end position="380"/>
    </location>
</feature>
<reference evidence="3 4" key="1">
    <citation type="submission" date="2014-09" db="EMBL/GenBank/DDBJ databases">
        <title>Draft genome sequence of an obligately methylotrophic methanogen, Methanococcoides methylutens, isolated from marine sediment.</title>
        <authorList>
            <person name="Guan Y."/>
            <person name="Ngugi D.K."/>
            <person name="Blom J."/>
            <person name="Ali S."/>
            <person name="Ferry J.G."/>
            <person name="Stingl U."/>
        </authorList>
    </citation>
    <scope>NUCLEOTIDE SEQUENCE [LARGE SCALE GENOMIC DNA]</scope>
    <source>
        <strain evidence="3 4">DSM 2657</strain>
    </source>
</reference>
<protein>
    <recommendedName>
        <fullName evidence="5">DUF2339 domain-containing protein</fullName>
    </recommendedName>
</protein>
<feature type="transmembrane region" description="Helical" evidence="2">
    <location>
        <begin position="386"/>
        <end position="404"/>
    </location>
</feature>
<comment type="caution">
    <text evidence="3">The sequence shown here is derived from an EMBL/GenBank/DDBJ whole genome shotgun (WGS) entry which is preliminary data.</text>
</comment>
<feature type="transmembrane region" description="Helical" evidence="2">
    <location>
        <begin position="250"/>
        <end position="267"/>
    </location>
</feature>
<feature type="transmembrane region" description="Helical" evidence="2">
    <location>
        <begin position="472"/>
        <end position="499"/>
    </location>
</feature>
<dbReference type="OrthoDB" id="222435at2157"/>
<evidence type="ECO:0000256" key="1">
    <source>
        <dbReference type="SAM" id="MobiDB-lite"/>
    </source>
</evidence>
<dbReference type="PANTHER" id="PTHR38434">
    <property type="entry name" value="BLL2549 PROTEIN"/>
    <property type="match status" value="1"/>
</dbReference>
<feature type="transmembrane region" description="Helical" evidence="2">
    <location>
        <begin position="227"/>
        <end position="243"/>
    </location>
</feature>
<keyword evidence="2" id="KW-0812">Transmembrane</keyword>
<keyword evidence="2" id="KW-0472">Membrane</keyword>
<feature type="transmembrane region" description="Helical" evidence="2">
    <location>
        <begin position="312"/>
        <end position="333"/>
    </location>
</feature>
<feature type="transmembrane region" description="Helical" evidence="2">
    <location>
        <begin position="441"/>
        <end position="460"/>
    </location>
</feature>
<keyword evidence="4" id="KW-1185">Reference proteome</keyword>
<feature type="transmembrane region" description="Helical" evidence="2">
    <location>
        <begin position="86"/>
        <end position="108"/>
    </location>
</feature>
<evidence type="ECO:0000313" key="4">
    <source>
        <dbReference type="Proteomes" id="UP000029859"/>
    </source>
</evidence>
<feature type="transmembrane region" description="Helical" evidence="2">
    <location>
        <begin position="279"/>
        <end position="300"/>
    </location>
</feature>
<proteinExistence type="predicted"/>
<feature type="transmembrane region" description="Helical" evidence="2">
    <location>
        <begin position="175"/>
        <end position="197"/>
    </location>
</feature>
<evidence type="ECO:0000256" key="2">
    <source>
        <dbReference type="SAM" id="Phobius"/>
    </source>
</evidence>
<dbReference type="Proteomes" id="UP000029859">
    <property type="component" value="Unassembled WGS sequence"/>
</dbReference>
<name>A0A099T3T9_METMT</name>
<evidence type="ECO:0000313" key="3">
    <source>
        <dbReference type="EMBL" id="KGK98896.1"/>
    </source>
</evidence>
<dbReference type="RefSeq" id="WP_048194119.1">
    <property type="nucleotide sequence ID" value="NZ_CAAGSM010000003.1"/>
</dbReference>
<dbReference type="EMBL" id="JRHO01000010">
    <property type="protein sequence ID" value="KGK98896.1"/>
    <property type="molecule type" value="Genomic_DNA"/>
</dbReference>
<dbReference type="InterPro" id="IPR019286">
    <property type="entry name" value="DUF2339_TM"/>
</dbReference>